<proteinExistence type="inferred from homology"/>
<keyword evidence="5" id="KW-1185">Reference proteome</keyword>
<feature type="transmembrane region" description="Helical" evidence="2">
    <location>
        <begin position="117"/>
        <end position="135"/>
    </location>
</feature>
<name>A0ABN4DD19_9CORY</name>
<keyword evidence="2" id="KW-0472">Membrane</keyword>
<dbReference type="Pfam" id="PF00892">
    <property type="entry name" value="EamA"/>
    <property type="match status" value="1"/>
</dbReference>
<keyword evidence="2" id="KW-1133">Transmembrane helix</keyword>
<dbReference type="Proteomes" id="UP000028504">
    <property type="component" value="Chromosome"/>
</dbReference>
<feature type="transmembrane region" description="Helical" evidence="2">
    <location>
        <begin position="65"/>
        <end position="84"/>
    </location>
</feature>
<evidence type="ECO:0000256" key="1">
    <source>
        <dbReference type="ARBA" id="ARBA00007362"/>
    </source>
</evidence>
<feature type="transmembrane region" description="Helical" evidence="2">
    <location>
        <begin position="198"/>
        <end position="221"/>
    </location>
</feature>
<dbReference type="EMBL" id="CP008944">
    <property type="protein sequence ID" value="AIG64330.1"/>
    <property type="molecule type" value="Genomic_DNA"/>
</dbReference>
<evidence type="ECO:0000256" key="2">
    <source>
        <dbReference type="SAM" id="Phobius"/>
    </source>
</evidence>
<feature type="transmembrane region" description="Helical" evidence="2">
    <location>
        <begin position="7"/>
        <end position="27"/>
    </location>
</feature>
<gene>
    <name evidence="4" type="ORF">CATYP_06605</name>
</gene>
<dbReference type="InterPro" id="IPR037185">
    <property type="entry name" value="EmrE-like"/>
</dbReference>
<feature type="transmembrane region" description="Helical" evidence="2">
    <location>
        <begin position="256"/>
        <end position="274"/>
    </location>
</feature>
<sequence length="277" mass="28695">MHMRRWAAPGVMVVSGVSLYAGAAIAVDLFESFSPVLVAWLRIAGAAVLLLALNRPRLRAFRGRTGLVAATFGLFTLLMNMSFYEAIARLPMGTAVAIEFLGPIAVAAFGSRGVRDIVALILAGTGVVVLSGALWSDSAVGIFFALLAGTFWAGYILLGNRIASDAATARSAISVGFFWAAVAMLPVALILWPQNVGMNAPALVGLIAGLALLSAAVPYSLDQVVMRMAGPAGFALLQAVMPIVSVVIAAVMLGQWLSAAEIFGIVLVAAAVALRRA</sequence>
<feature type="transmembrane region" description="Helical" evidence="2">
    <location>
        <begin position="33"/>
        <end position="53"/>
    </location>
</feature>
<feature type="transmembrane region" description="Helical" evidence="2">
    <location>
        <begin position="90"/>
        <end position="110"/>
    </location>
</feature>
<feature type="transmembrane region" description="Helical" evidence="2">
    <location>
        <begin position="141"/>
        <end position="160"/>
    </location>
</feature>
<reference evidence="4 5" key="1">
    <citation type="submission" date="2014-07" db="EMBL/GenBank/DDBJ databases">
        <title>Complete genome sequence of Corynebacterium atypicum DSM 44849: identifiction of the mycolic acid biosynthesis genes.</title>
        <authorList>
            <person name="Tippelt A."/>
            <person name="Mollmann S."/>
            <person name="Albersmeier A."/>
            <person name="Jaenicke S."/>
            <person name="Ruckert C."/>
            <person name="Tauch A."/>
        </authorList>
    </citation>
    <scope>NUCLEOTIDE SEQUENCE [LARGE SCALE GENOMIC DNA]</scope>
    <source>
        <strain evidence="4 5">R2070</strain>
    </source>
</reference>
<keyword evidence="2" id="KW-0812">Transmembrane</keyword>
<accession>A0ABN4DD19</accession>
<evidence type="ECO:0000259" key="3">
    <source>
        <dbReference type="Pfam" id="PF00892"/>
    </source>
</evidence>
<feature type="domain" description="EamA" evidence="3">
    <location>
        <begin position="140"/>
        <end position="274"/>
    </location>
</feature>
<protein>
    <submittedName>
        <fullName evidence="4">Multidrug DMT transporter permease</fullName>
    </submittedName>
</protein>
<dbReference type="InterPro" id="IPR000620">
    <property type="entry name" value="EamA_dom"/>
</dbReference>
<organism evidence="4 5">
    <name type="scientific">Corynebacterium atypicum</name>
    <dbReference type="NCBI Taxonomy" id="191610"/>
    <lineage>
        <taxon>Bacteria</taxon>
        <taxon>Bacillati</taxon>
        <taxon>Actinomycetota</taxon>
        <taxon>Actinomycetes</taxon>
        <taxon>Mycobacteriales</taxon>
        <taxon>Corynebacteriaceae</taxon>
        <taxon>Corynebacterium</taxon>
    </lineage>
</organism>
<evidence type="ECO:0000313" key="4">
    <source>
        <dbReference type="EMBL" id="AIG64330.1"/>
    </source>
</evidence>
<feature type="transmembrane region" description="Helical" evidence="2">
    <location>
        <begin position="172"/>
        <end position="192"/>
    </location>
</feature>
<comment type="similarity">
    <text evidence="1">Belongs to the EamA transporter family.</text>
</comment>
<dbReference type="SUPFAM" id="SSF103481">
    <property type="entry name" value="Multidrug resistance efflux transporter EmrE"/>
    <property type="match status" value="2"/>
</dbReference>
<evidence type="ECO:0000313" key="5">
    <source>
        <dbReference type="Proteomes" id="UP000028504"/>
    </source>
</evidence>
<feature type="transmembrane region" description="Helical" evidence="2">
    <location>
        <begin position="233"/>
        <end position="250"/>
    </location>
</feature>